<dbReference type="InParanoid" id="A0A5F4W7K6"/>
<dbReference type="Bgee" id="ENSCJAG00000064925">
    <property type="expression patterns" value="Expressed in kidney"/>
</dbReference>
<reference evidence="2" key="1">
    <citation type="submission" date="2009-03" db="EMBL/GenBank/DDBJ databases">
        <authorList>
            <person name="Warren W."/>
            <person name="Ye L."/>
            <person name="Minx P."/>
            <person name="Worley K."/>
            <person name="Gibbs R."/>
            <person name="Wilson R.K."/>
        </authorList>
    </citation>
    <scope>NUCLEOTIDE SEQUENCE [LARGE SCALE GENOMIC DNA]</scope>
</reference>
<name>A0A5F4W7K6_CALJA</name>
<dbReference type="PANTHER" id="PTHR12138">
    <property type="entry name" value="PRIMATE-EXPANDED PROTEIN FAMILY"/>
    <property type="match status" value="1"/>
</dbReference>
<dbReference type="STRING" id="9483.ENSCJAP00000073811"/>
<accession>A0A5F4W7K6</accession>
<evidence type="ECO:0000313" key="3">
    <source>
        <dbReference type="Proteomes" id="UP000008225"/>
    </source>
</evidence>
<dbReference type="GeneTree" id="ENSGT00940000166143"/>
<feature type="compositionally biased region" description="Pro residues" evidence="1">
    <location>
        <begin position="34"/>
        <end position="85"/>
    </location>
</feature>
<feature type="compositionally biased region" description="Pro residues" evidence="1">
    <location>
        <begin position="142"/>
        <end position="155"/>
    </location>
</feature>
<reference evidence="2" key="2">
    <citation type="submission" date="2025-08" db="UniProtKB">
        <authorList>
            <consortium name="Ensembl"/>
        </authorList>
    </citation>
    <scope>IDENTIFICATION</scope>
</reference>
<dbReference type="Proteomes" id="UP000008225">
    <property type="component" value="Chromosome 11"/>
</dbReference>
<dbReference type="OMA" id="PHWRQQD"/>
<dbReference type="AlphaFoldDB" id="A0A5F4W7K6"/>
<evidence type="ECO:0000256" key="1">
    <source>
        <dbReference type="SAM" id="MobiDB-lite"/>
    </source>
</evidence>
<feature type="compositionally biased region" description="Low complexity" evidence="1">
    <location>
        <begin position="171"/>
        <end position="185"/>
    </location>
</feature>
<feature type="compositionally biased region" description="Low complexity" evidence="1">
    <location>
        <begin position="8"/>
        <end position="20"/>
    </location>
</feature>
<protein>
    <submittedName>
        <fullName evidence="2">Uncharacterized protein</fullName>
    </submittedName>
</protein>
<proteinExistence type="predicted"/>
<feature type="region of interest" description="Disordered" evidence="1">
    <location>
        <begin position="121"/>
        <end position="248"/>
    </location>
</feature>
<evidence type="ECO:0000313" key="2">
    <source>
        <dbReference type="Ensembl" id="ENSCJAP00000073811.2"/>
    </source>
</evidence>
<dbReference type="PRINTS" id="PR01217">
    <property type="entry name" value="PRICHEXTENSN"/>
</dbReference>
<organism evidence="2 3">
    <name type="scientific">Callithrix jacchus</name>
    <name type="common">White-tufted-ear marmoset</name>
    <name type="synonym">Simia Jacchus</name>
    <dbReference type="NCBI Taxonomy" id="9483"/>
    <lineage>
        <taxon>Eukaryota</taxon>
        <taxon>Metazoa</taxon>
        <taxon>Chordata</taxon>
        <taxon>Craniata</taxon>
        <taxon>Vertebrata</taxon>
        <taxon>Euteleostomi</taxon>
        <taxon>Mammalia</taxon>
        <taxon>Eutheria</taxon>
        <taxon>Euarchontoglires</taxon>
        <taxon>Primates</taxon>
        <taxon>Haplorrhini</taxon>
        <taxon>Platyrrhini</taxon>
        <taxon>Cebidae</taxon>
        <taxon>Callitrichinae</taxon>
        <taxon>Callithrix</taxon>
        <taxon>Callithrix</taxon>
    </lineage>
</organism>
<sequence length="350" mass="36292">MWLIFRMSSSLTSSMCCISSEGERDSGPRRPARTQPPPGTPPPPPRISPRPPPRDPTPPPPRESPPPPPRLPQVAPGPRPPPPSSSPHRLCSPGSLGAVCGSGWRGPSTCGWSAGRGGGIRLRAPPASRHLPGTPRGLRASPPLPPRAPGSPAPAPASAAGVDLRRRCPRRLGGCQPRDPAGSPARRGRRRPPASPRPGCCRARTPPGRCGCAASTTAARPPAPAGRAVSSHTHRGQRAPPGLPDPGFALSLRTARRFHPPSLLGCSSSTLPQGVWEPVFEGATVPPRLKCSGAVTAHGSLGLLGSSDPPTSASRVAATTGAHHHTQLLFIFFVEMGFPRVAQAGRELLG</sequence>
<reference evidence="2" key="3">
    <citation type="submission" date="2025-09" db="UniProtKB">
        <authorList>
            <consortium name="Ensembl"/>
        </authorList>
    </citation>
    <scope>IDENTIFICATION</scope>
</reference>
<dbReference type="PRINTS" id="PR02045">
    <property type="entry name" value="F138DOMAIN"/>
</dbReference>
<dbReference type="PANTHER" id="PTHR12138:SF154">
    <property type="entry name" value="PROTEIN-SERINE_THREONINE PHOSPHATASE"/>
    <property type="match status" value="1"/>
</dbReference>
<feature type="region of interest" description="Disordered" evidence="1">
    <location>
        <begin position="8"/>
        <end position="98"/>
    </location>
</feature>
<keyword evidence="3" id="KW-1185">Reference proteome</keyword>
<dbReference type="Ensembl" id="ENSCJAT00000114700.2">
    <property type="protein sequence ID" value="ENSCJAP00000073811.2"/>
    <property type="gene ID" value="ENSCJAG00000064925.2"/>
</dbReference>
<feature type="compositionally biased region" description="Low complexity" evidence="1">
    <location>
        <begin position="213"/>
        <end position="231"/>
    </location>
</feature>